<evidence type="ECO:0000256" key="12">
    <source>
        <dbReference type="ARBA" id="ARBA00023157"/>
    </source>
</evidence>
<feature type="signal peptide" evidence="17">
    <location>
        <begin position="1"/>
        <end position="19"/>
    </location>
</feature>
<evidence type="ECO:0000256" key="9">
    <source>
        <dbReference type="ARBA" id="ARBA00022729"/>
    </source>
</evidence>
<keyword evidence="10 15" id="KW-0408">Iron</keyword>
<organism evidence="19 20">
    <name type="scientific">Aureobasidium melanogenum</name>
    <name type="common">Aureobasidium pullulans var. melanogenum</name>
    <dbReference type="NCBI Taxonomy" id="46634"/>
    <lineage>
        <taxon>Eukaryota</taxon>
        <taxon>Fungi</taxon>
        <taxon>Dikarya</taxon>
        <taxon>Ascomycota</taxon>
        <taxon>Pezizomycotina</taxon>
        <taxon>Dothideomycetes</taxon>
        <taxon>Dothideomycetidae</taxon>
        <taxon>Dothideales</taxon>
        <taxon>Saccotheciaceae</taxon>
        <taxon>Aureobasidium</taxon>
    </lineage>
</organism>
<comment type="similarity">
    <text evidence="3">Belongs to the RBT5 family.</text>
</comment>
<keyword evidence="5" id="KW-0964">Secreted</keyword>
<feature type="disulfide bond" evidence="15">
    <location>
        <begin position="55"/>
        <end position="88"/>
    </location>
</feature>
<evidence type="ECO:0000256" key="7">
    <source>
        <dbReference type="ARBA" id="ARBA00022622"/>
    </source>
</evidence>
<comment type="subcellular location">
    <subcellularLocation>
        <location evidence="1">Cell membrane</location>
        <topology evidence="1">Lipid-anchor</topology>
        <topology evidence="1">GPI-anchor</topology>
    </subcellularLocation>
    <subcellularLocation>
        <location evidence="2">Secreted</location>
    </subcellularLocation>
</comment>
<dbReference type="Proteomes" id="UP000779574">
    <property type="component" value="Unassembled WGS sequence"/>
</dbReference>
<keyword evidence="14" id="KW-0449">Lipoprotein</keyword>
<evidence type="ECO:0000259" key="18">
    <source>
        <dbReference type="PROSITE" id="PS52012"/>
    </source>
</evidence>
<dbReference type="PANTHER" id="PTHR37928:SF2">
    <property type="entry name" value="GPI ANCHORED CFEM DOMAIN PROTEIN (AFU_ORTHOLOGUE AFUA_6G10580)"/>
    <property type="match status" value="1"/>
</dbReference>
<keyword evidence="9 17" id="KW-0732">Signal</keyword>
<evidence type="ECO:0000313" key="20">
    <source>
        <dbReference type="Proteomes" id="UP000779574"/>
    </source>
</evidence>
<accession>A0A9P8J0Y8</accession>
<dbReference type="GO" id="GO:0098552">
    <property type="term" value="C:side of membrane"/>
    <property type="evidence" value="ECO:0007669"/>
    <property type="project" value="UniProtKB-KW"/>
</dbReference>
<evidence type="ECO:0000256" key="2">
    <source>
        <dbReference type="ARBA" id="ARBA00004613"/>
    </source>
</evidence>
<dbReference type="EMBL" id="JAHFXF010001033">
    <property type="protein sequence ID" value="KAG9678305.1"/>
    <property type="molecule type" value="Genomic_DNA"/>
</dbReference>
<evidence type="ECO:0000256" key="14">
    <source>
        <dbReference type="ARBA" id="ARBA00023288"/>
    </source>
</evidence>
<dbReference type="InterPro" id="IPR008427">
    <property type="entry name" value="Extracellular_membr_CFEM_dom"/>
</dbReference>
<dbReference type="PANTHER" id="PTHR37928">
    <property type="entry name" value="CFEM DOMAIN PROTEIN (AFU_ORTHOLOGUE AFUA_6G14090)"/>
    <property type="match status" value="1"/>
</dbReference>
<evidence type="ECO:0000256" key="16">
    <source>
        <dbReference type="SAM" id="Phobius"/>
    </source>
</evidence>
<dbReference type="Pfam" id="PF05730">
    <property type="entry name" value="CFEM"/>
    <property type="match status" value="1"/>
</dbReference>
<feature type="binding site" description="axial binding residue" evidence="15">
    <location>
        <position position="50"/>
    </location>
    <ligand>
        <name>heme</name>
        <dbReference type="ChEBI" id="CHEBI:30413"/>
    </ligand>
    <ligandPart>
        <name>Fe</name>
        <dbReference type="ChEBI" id="CHEBI:18248"/>
    </ligandPart>
</feature>
<evidence type="ECO:0000256" key="8">
    <source>
        <dbReference type="ARBA" id="ARBA00022723"/>
    </source>
</evidence>
<feature type="disulfide bond" evidence="15">
    <location>
        <begin position="46"/>
        <end position="53"/>
    </location>
</feature>
<keyword evidence="7" id="KW-0336">GPI-anchor</keyword>
<evidence type="ECO:0000256" key="6">
    <source>
        <dbReference type="ARBA" id="ARBA00022617"/>
    </source>
</evidence>
<keyword evidence="6 15" id="KW-0349">Heme</keyword>
<keyword evidence="16" id="KW-1133">Transmembrane helix</keyword>
<keyword evidence="12 15" id="KW-1015">Disulfide bond</keyword>
<reference evidence="19" key="2">
    <citation type="submission" date="2021-08" db="EMBL/GenBank/DDBJ databases">
        <authorList>
            <person name="Gostincar C."/>
            <person name="Sun X."/>
            <person name="Song Z."/>
            <person name="Gunde-Cimerman N."/>
        </authorList>
    </citation>
    <scope>NUCLEOTIDE SEQUENCE</scope>
    <source>
        <strain evidence="19">EXF-9911</strain>
    </source>
</reference>
<evidence type="ECO:0000256" key="17">
    <source>
        <dbReference type="SAM" id="SignalP"/>
    </source>
</evidence>
<dbReference type="SMART" id="SM00747">
    <property type="entry name" value="CFEM"/>
    <property type="match status" value="1"/>
</dbReference>
<sequence>MKSAAVVAFAAALVAPALAQDAASLASLLPSCAVNCALTAIPATGCTATDVSCLCSSSSFISSIASCTQGACSAEDQAKTAAATAQICPNLAGAASAVSSYISSSVAASSASMMASSSVASVVSSASSSVKASPVAPIATASIVPKVNLTTNGTVPAATTSMPASYTGAASAVSVGLGFLAIMGFAAL</sequence>
<feature type="domain" description="CFEM" evidence="18">
    <location>
        <begin position="4"/>
        <end position="118"/>
    </location>
</feature>
<keyword evidence="13" id="KW-0325">Glycoprotein</keyword>
<name>A0A9P8J0Y8_AURME</name>
<dbReference type="InterPro" id="IPR051735">
    <property type="entry name" value="CFEM_domain"/>
</dbReference>
<feature type="chain" id="PRO_5040225123" description="CFEM domain-containing protein" evidence="17">
    <location>
        <begin position="20"/>
        <end position="188"/>
    </location>
</feature>
<feature type="non-terminal residue" evidence="19">
    <location>
        <position position="1"/>
    </location>
</feature>
<evidence type="ECO:0000256" key="13">
    <source>
        <dbReference type="ARBA" id="ARBA00023180"/>
    </source>
</evidence>
<keyword evidence="8 15" id="KW-0479">Metal-binding</keyword>
<comment type="caution">
    <text evidence="19">The sequence shown here is derived from an EMBL/GenBank/DDBJ whole genome shotgun (WGS) entry which is preliminary data.</text>
</comment>
<evidence type="ECO:0000256" key="11">
    <source>
        <dbReference type="ARBA" id="ARBA00023136"/>
    </source>
</evidence>
<proteinExistence type="inferred from homology"/>
<feature type="transmembrane region" description="Helical" evidence="16">
    <location>
        <begin position="166"/>
        <end position="187"/>
    </location>
</feature>
<reference evidence="19" key="1">
    <citation type="journal article" date="2021" name="J Fungi (Basel)">
        <title>Virulence traits and population genomics of the black yeast Aureobasidium melanogenum.</title>
        <authorList>
            <person name="Cernosa A."/>
            <person name="Sun X."/>
            <person name="Gostincar C."/>
            <person name="Fang C."/>
            <person name="Gunde-Cimerman N."/>
            <person name="Song Z."/>
        </authorList>
    </citation>
    <scope>NUCLEOTIDE SEQUENCE</scope>
    <source>
        <strain evidence="19">EXF-9911</strain>
    </source>
</reference>
<dbReference type="GO" id="GO:0005576">
    <property type="term" value="C:extracellular region"/>
    <property type="evidence" value="ECO:0007669"/>
    <property type="project" value="UniProtKB-SubCell"/>
</dbReference>
<feature type="disulfide bond" evidence="15">
    <location>
        <begin position="32"/>
        <end position="72"/>
    </location>
</feature>
<evidence type="ECO:0000256" key="3">
    <source>
        <dbReference type="ARBA" id="ARBA00010031"/>
    </source>
</evidence>
<protein>
    <recommendedName>
        <fullName evidence="18">CFEM domain-containing protein</fullName>
    </recommendedName>
</protein>
<feature type="disulfide bond" evidence="15">
    <location>
        <begin position="36"/>
        <end position="67"/>
    </location>
</feature>
<keyword evidence="11 16" id="KW-0472">Membrane</keyword>
<dbReference type="GO" id="GO:0005886">
    <property type="term" value="C:plasma membrane"/>
    <property type="evidence" value="ECO:0007669"/>
    <property type="project" value="UniProtKB-SubCell"/>
</dbReference>
<keyword evidence="16" id="KW-0812">Transmembrane</keyword>
<keyword evidence="4" id="KW-1003">Cell membrane</keyword>
<dbReference type="GO" id="GO:0046872">
    <property type="term" value="F:metal ion binding"/>
    <property type="evidence" value="ECO:0007669"/>
    <property type="project" value="UniProtKB-UniRule"/>
</dbReference>
<evidence type="ECO:0000256" key="10">
    <source>
        <dbReference type="ARBA" id="ARBA00023004"/>
    </source>
</evidence>
<dbReference type="AlphaFoldDB" id="A0A9P8J0Y8"/>
<dbReference type="PROSITE" id="PS52012">
    <property type="entry name" value="CFEM"/>
    <property type="match status" value="1"/>
</dbReference>
<evidence type="ECO:0000256" key="1">
    <source>
        <dbReference type="ARBA" id="ARBA00004609"/>
    </source>
</evidence>
<gene>
    <name evidence="19" type="ORF">KCU76_g15571</name>
</gene>
<evidence type="ECO:0000313" key="19">
    <source>
        <dbReference type="EMBL" id="KAG9678305.1"/>
    </source>
</evidence>
<evidence type="ECO:0000256" key="5">
    <source>
        <dbReference type="ARBA" id="ARBA00022525"/>
    </source>
</evidence>
<evidence type="ECO:0000256" key="15">
    <source>
        <dbReference type="PROSITE-ProRule" id="PRU01356"/>
    </source>
</evidence>
<dbReference type="OrthoDB" id="3065412at2759"/>
<evidence type="ECO:0000256" key="4">
    <source>
        <dbReference type="ARBA" id="ARBA00022475"/>
    </source>
</evidence>